<reference evidence="1 2" key="1">
    <citation type="journal article" date="2018" name="Nat. Ecol. Evol.">
        <title>Shark genomes provide insights into elasmobranch evolution and the origin of vertebrates.</title>
        <authorList>
            <person name="Hara Y"/>
            <person name="Yamaguchi K"/>
            <person name="Onimaru K"/>
            <person name="Kadota M"/>
            <person name="Koyanagi M"/>
            <person name="Keeley SD"/>
            <person name="Tatsumi K"/>
            <person name="Tanaka K"/>
            <person name="Motone F"/>
            <person name="Kageyama Y"/>
            <person name="Nozu R"/>
            <person name="Adachi N"/>
            <person name="Nishimura O"/>
            <person name="Nakagawa R"/>
            <person name="Tanegashima C"/>
            <person name="Kiyatake I"/>
            <person name="Matsumoto R"/>
            <person name="Murakumo K"/>
            <person name="Nishida K"/>
            <person name="Terakita A"/>
            <person name="Kuratani S"/>
            <person name="Sato K"/>
            <person name="Hyodo S Kuraku.S."/>
        </authorList>
    </citation>
    <scope>NUCLEOTIDE SEQUENCE [LARGE SCALE GENOMIC DNA]</scope>
</reference>
<evidence type="ECO:0000313" key="1">
    <source>
        <dbReference type="EMBL" id="GCB64379.1"/>
    </source>
</evidence>
<keyword evidence="2" id="KW-1185">Reference proteome</keyword>
<name>A0A401NU39_SCYTO</name>
<gene>
    <name evidence="1" type="ORF">scyTo_0007530</name>
</gene>
<dbReference type="EMBL" id="BFAA01002747">
    <property type="protein sequence ID" value="GCB64379.1"/>
    <property type="molecule type" value="Genomic_DNA"/>
</dbReference>
<sequence>MLCRLTTVCDTCFENKPIQVNTSDFVRFFLNLCCNAMARPKDYSQNLCLQFIKQTKLSKDRFLTNASHHRYKNCE</sequence>
<organism evidence="1 2">
    <name type="scientific">Scyliorhinus torazame</name>
    <name type="common">Cloudy catshark</name>
    <name type="synonym">Catulus torazame</name>
    <dbReference type="NCBI Taxonomy" id="75743"/>
    <lineage>
        <taxon>Eukaryota</taxon>
        <taxon>Metazoa</taxon>
        <taxon>Chordata</taxon>
        <taxon>Craniata</taxon>
        <taxon>Vertebrata</taxon>
        <taxon>Chondrichthyes</taxon>
        <taxon>Elasmobranchii</taxon>
        <taxon>Galeomorphii</taxon>
        <taxon>Galeoidea</taxon>
        <taxon>Carcharhiniformes</taxon>
        <taxon>Scyliorhinidae</taxon>
        <taxon>Scyliorhinus</taxon>
    </lineage>
</organism>
<protein>
    <submittedName>
        <fullName evidence="1">Uncharacterized protein</fullName>
    </submittedName>
</protein>
<dbReference type="AlphaFoldDB" id="A0A401NU39"/>
<dbReference type="Proteomes" id="UP000288216">
    <property type="component" value="Unassembled WGS sequence"/>
</dbReference>
<evidence type="ECO:0000313" key="2">
    <source>
        <dbReference type="Proteomes" id="UP000288216"/>
    </source>
</evidence>
<comment type="caution">
    <text evidence="1">The sequence shown here is derived from an EMBL/GenBank/DDBJ whole genome shotgun (WGS) entry which is preliminary data.</text>
</comment>
<accession>A0A401NU39</accession>
<proteinExistence type="predicted"/>